<comment type="caution">
    <text evidence="2">The sequence shown here is derived from an EMBL/GenBank/DDBJ whole genome shotgun (WGS) entry which is preliminary data.</text>
</comment>
<organism evidence="2 3">
    <name type="scientific">Colletotrichum simmondsii</name>
    <dbReference type="NCBI Taxonomy" id="703756"/>
    <lineage>
        <taxon>Eukaryota</taxon>
        <taxon>Fungi</taxon>
        <taxon>Dikarya</taxon>
        <taxon>Ascomycota</taxon>
        <taxon>Pezizomycotina</taxon>
        <taxon>Sordariomycetes</taxon>
        <taxon>Hypocreomycetidae</taxon>
        <taxon>Glomerellales</taxon>
        <taxon>Glomerellaceae</taxon>
        <taxon>Colletotrichum</taxon>
        <taxon>Colletotrichum acutatum species complex</taxon>
    </lineage>
</organism>
<name>A0A135RQS2_9PEZI</name>
<feature type="region of interest" description="Disordered" evidence="1">
    <location>
        <begin position="51"/>
        <end position="89"/>
    </location>
</feature>
<evidence type="ECO:0000256" key="1">
    <source>
        <dbReference type="SAM" id="MobiDB-lite"/>
    </source>
</evidence>
<dbReference type="Proteomes" id="UP000070328">
    <property type="component" value="Unassembled WGS sequence"/>
</dbReference>
<evidence type="ECO:0000313" key="3">
    <source>
        <dbReference type="Proteomes" id="UP000070328"/>
    </source>
</evidence>
<reference evidence="2 3" key="1">
    <citation type="submission" date="2014-02" db="EMBL/GenBank/DDBJ databases">
        <title>The genome sequence of Colletotrichum simmondsii CBS122122.</title>
        <authorList>
            <person name="Baroncelli R."/>
            <person name="Thon M.R."/>
        </authorList>
    </citation>
    <scope>NUCLEOTIDE SEQUENCE [LARGE SCALE GENOMIC DNA]</scope>
    <source>
        <strain evidence="2 3">CBS122122</strain>
    </source>
</reference>
<feature type="compositionally biased region" description="Acidic residues" evidence="1">
    <location>
        <begin position="511"/>
        <end position="520"/>
    </location>
</feature>
<feature type="region of interest" description="Disordered" evidence="1">
    <location>
        <begin position="136"/>
        <end position="191"/>
    </location>
</feature>
<dbReference type="EMBL" id="JFBX01000889">
    <property type="protein sequence ID" value="KXH25899.1"/>
    <property type="molecule type" value="Genomic_DNA"/>
</dbReference>
<protein>
    <submittedName>
        <fullName evidence="2">Uncharacterized protein</fullName>
    </submittedName>
</protein>
<accession>A0A135RQS2</accession>
<feature type="region of interest" description="Disordered" evidence="1">
    <location>
        <begin position="507"/>
        <end position="548"/>
    </location>
</feature>
<proteinExistence type="predicted"/>
<gene>
    <name evidence="2" type="ORF">CSIM01_13835</name>
</gene>
<sequence>MDEFEFSEEFSNSIEVLAMRFIAEMDAAQGKITEDMLLEAVKLRILDKVDSTPDTAPSARRNKRGHDGAAVADEQQPAKRSRPANTNNCTMRAANGEQMEMSFAFGQSSNNNNENEDEVNQHNSEVAIDASPVAMAQANSPEGRVFTQTTLPPSPTDATAGRPRPPRKKPAKHQAYPSAGGKGKAKMSRSSRDVANVSLGWGEDTLGPIRDRFVSELTGLDIPLQKSKNAKKVRLDADDATKYAKFCFSTMIKNFKANMKTILEYVELKKADSRIQDRLGQTPSGVASIENGEGEGPVPVEFQSIAELFRMAIGEDAKSTGVARIHQLILLVQISRAESDLEKLAKEERGKTLAREFLERTGEARRPGDTTAKILKRAAQDSLDLDPMNRSLVPYSGRDALSAIFTELKNIDEGFFGHLAAVAGDISSRSGHLDEVMKAWGVSGSLMPSWVIDPRRANMLPDTDGLSIARKVKATDRTIDNISVEELLGGDWTDDIHVPRDVPGYAMVEELQPEGDEDYGDSGMHSADGSGDEQSDEEMPDWEDGSKD</sequence>
<dbReference type="AlphaFoldDB" id="A0A135RQS2"/>
<keyword evidence="3" id="KW-1185">Reference proteome</keyword>
<feature type="compositionally biased region" description="Acidic residues" evidence="1">
    <location>
        <begin position="530"/>
        <end position="548"/>
    </location>
</feature>
<evidence type="ECO:0000313" key="2">
    <source>
        <dbReference type="EMBL" id="KXH25899.1"/>
    </source>
</evidence>